<dbReference type="PANTHER" id="PTHR40465">
    <property type="entry name" value="CHROMOSOME 1, WHOLE GENOME SHOTGUN SEQUENCE"/>
    <property type="match status" value="1"/>
</dbReference>
<dbReference type="InterPro" id="IPR045339">
    <property type="entry name" value="DUF6534"/>
</dbReference>
<feature type="transmembrane region" description="Helical" evidence="1">
    <location>
        <begin position="384"/>
        <end position="409"/>
    </location>
</feature>
<dbReference type="AlphaFoldDB" id="A0A1C7LSP2"/>
<feature type="transmembrane region" description="Helical" evidence="1">
    <location>
        <begin position="51"/>
        <end position="76"/>
    </location>
</feature>
<keyword evidence="1" id="KW-0472">Membrane</keyword>
<dbReference type="Proteomes" id="UP000092993">
    <property type="component" value="Unassembled WGS sequence"/>
</dbReference>
<comment type="caution">
    <text evidence="3">The sequence shown here is derived from an EMBL/GenBank/DDBJ whole genome shotgun (WGS) entry which is preliminary data.</text>
</comment>
<keyword evidence="4" id="KW-1185">Reference proteome</keyword>
<protein>
    <recommendedName>
        <fullName evidence="2">DUF6534 domain-containing protein</fullName>
    </recommendedName>
</protein>
<feature type="transmembrane region" description="Helical" evidence="1">
    <location>
        <begin position="324"/>
        <end position="345"/>
    </location>
</feature>
<dbReference type="OMA" id="YVIEYHA"/>
<dbReference type="EMBL" id="LUGG01000027">
    <property type="protein sequence ID" value="OBZ66939.1"/>
    <property type="molecule type" value="Genomic_DNA"/>
</dbReference>
<feature type="transmembrane region" description="Helical" evidence="1">
    <location>
        <begin position="17"/>
        <end position="39"/>
    </location>
</feature>
<dbReference type="OrthoDB" id="2756378at2759"/>
<proteinExistence type="predicted"/>
<feature type="transmembrane region" description="Helical" evidence="1">
    <location>
        <begin position="170"/>
        <end position="188"/>
    </location>
</feature>
<feature type="transmembrane region" description="Helical" evidence="1">
    <location>
        <begin position="239"/>
        <end position="263"/>
    </location>
</feature>
<evidence type="ECO:0000259" key="2">
    <source>
        <dbReference type="Pfam" id="PF20152"/>
    </source>
</evidence>
<keyword evidence="1" id="KW-0812">Transmembrane</keyword>
<dbReference type="Pfam" id="PF20152">
    <property type="entry name" value="DUF6534"/>
    <property type="match status" value="2"/>
</dbReference>
<gene>
    <name evidence="3" type="ORF">A0H81_13108</name>
</gene>
<feature type="domain" description="DUF6534" evidence="2">
    <location>
        <begin position="173"/>
        <end position="244"/>
    </location>
</feature>
<accession>A0A1C7LSP2</accession>
<organism evidence="3 4">
    <name type="scientific">Grifola frondosa</name>
    <name type="common">Maitake</name>
    <name type="synonym">Polyporus frondosus</name>
    <dbReference type="NCBI Taxonomy" id="5627"/>
    <lineage>
        <taxon>Eukaryota</taxon>
        <taxon>Fungi</taxon>
        <taxon>Dikarya</taxon>
        <taxon>Basidiomycota</taxon>
        <taxon>Agaricomycotina</taxon>
        <taxon>Agaricomycetes</taxon>
        <taxon>Polyporales</taxon>
        <taxon>Grifolaceae</taxon>
        <taxon>Grifola</taxon>
    </lineage>
</organism>
<feature type="domain" description="DUF6534" evidence="2">
    <location>
        <begin position="330"/>
        <end position="441"/>
    </location>
</feature>
<name>A0A1C7LSP2_GRIFR</name>
<evidence type="ECO:0000256" key="1">
    <source>
        <dbReference type="SAM" id="Phobius"/>
    </source>
</evidence>
<dbReference type="STRING" id="5627.A0A1C7LSP2"/>
<feature type="transmembrane region" description="Helical" evidence="1">
    <location>
        <begin position="130"/>
        <end position="150"/>
    </location>
</feature>
<sequence length="464" mass="51757">MPVVNIDLRLTDTLGSALIGVIFSMILYSCTCAQSVYYARKYPEDGWILKYIILFLWIIDTAIVVLDARCLYTYVIEYHANLIALLAIPVPLAAEYMLGACSSLVVQCYFIHKIWYLLGSKWYKYPLTVSGYVLAVASFGGAGGVCYELARSDTWPTALGAARGPVFVQRVTSIVADWYITFLLCLTLRGSKSDLQRTNRLLNKLIVYTVNRGILTLAIQICQFVICLYTYVIEYHANLIALLAIPVPLAAEYVLGACSSFVVQCYFIHKIWYLLGSKWYKYPLTVSGYVLAVASFGGAGGVSYELARSDIWPTALGAAKGPVFVQRVTSIVADWYITFLLCLTLRGSKSDLQRYASGAHQVMIISTLMLVTGAIRTNRLLNKLIVYTVNRGILTLAIQICQFVIYVSTIDRADLVWMIFYGIGNKVYVNSLLAVLNVRQHLRTAYPPQNGTQTFQAFADRSRG</sequence>
<feature type="transmembrane region" description="Helical" evidence="1">
    <location>
        <begin position="209"/>
        <end position="233"/>
    </location>
</feature>
<evidence type="ECO:0000313" key="3">
    <source>
        <dbReference type="EMBL" id="OBZ66939.1"/>
    </source>
</evidence>
<reference evidence="3 4" key="1">
    <citation type="submission" date="2016-03" db="EMBL/GenBank/DDBJ databases">
        <title>Whole genome sequencing of Grifola frondosa 9006-11.</title>
        <authorList>
            <person name="Min B."/>
            <person name="Park H."/>
            <person name="Kim J.-G."/>
            <person name="Cho H."/>
            <person name="Oh Y.-L."/>
            <person name="Kong W.-S."/>
            <person name="Choi I.-G."/>
        </authorList>
    </citation>
    <scope>NUCLEOTIDE SEQUENCE [LARGE SCALE GENOMIC DNA]</scope>
    <source>
        <strain evidence="3 4">9006-11</strain>
    </source>
</reference>
<feature type="transmembrane region" description="Helical" evidence="1">
    <location>
        <begin position="415"/>
        <end position="436"/>
    </location>
</feature>
<dbReference type="PANTHER" id="PTHR40465:SF1">
    <property type="entry name" value="DUF6534 DOMAIN-CONTAINING PROTEIN"/>
    <property type="match status" value="1"/>
</dbReference>
<evidence type="ECO:0000313" key="4">
    <source>
        <dbReference type="Proteomes" id="UP000092993"/>
    </source>
</evidence>
<keyword evidence="1" id="KW-1133">Transmembrane helix</keyword>
<feature type="transmembrane region" description="Helical" evidence="1">
    <location>
        <begin position="284"/>
        <end position="304"/>
    </location>
</feature>